<organism evidence="2 3">
    <name type="scientific">Tetracentron sinense</name>
    <name type="common">Spur-leaf</name>
    <dbReference type="NCBI Taxonomy" id="13715"/>
    <lineage>
        <taxon>Eukaryota</taxon>
        <taxon>Viridiplantae</taxon>
        <taxon>Streptophyta</taxon>
        <taxon>Embryophyta</taxon>
        <taxon>Tracheophyta</taxon>
        <taxon>Spermatophyta</taxon>
        <taxon>Magnoliopsida</taxon>
        <taxon>Trochodendrales</taxon>
        <taxon>Trochodendraceae</taxon>
        <taxon>Tetracentron</taxon>
    </lineage>
</organism>
<protein>
    <recommendedName>
        <fullName evidence="4">Plastid movement impaired 2</fullName>
    </recommendedName>
</protein>
<evidence type="ECO:0008006" key="4">
    <source>
        <dbReference type="Google" id="ProtNLM"/>
    </source>
</evidence>
<dbReference type="PANTHER" id="PTHR33148:SF3">
    <property type="entry name" value="DUF4228 DOMAIN PROTEIN"/>
    <property type="match status" value="1"/>
</dbReference>
<keyword evidence="3" id="KW-1185">Reference proteome</keyword>
<evidence type="ECO:0000313" key="3">
    <source>
        <dbReference type="Proteomes" id="UP000655225"/>
    </source>
</evidence>
<dbReference type="AlphaFoldDB" id="A0A834ZM74"/>
<proteinExistence type="predicted"/>
<dbReference type="EMBL" id="JABCRI010000004">
    <property type="protein sequence ID" value="KAF8407678.1"/>
    <property type="molecule type" value="Genomic_DNA"/>
</dbReference>
<dbReference type="Pfam" id="PF14009">
    <property type="entry name" value="PADRE"/>
    <property type="match status" value="1"/>
</dbReference>
<dbReference type="InterPro" id="IPR025322">
    <property type="entry name" value="PADRE_dom"/>
</dbReference>
<gene>
    <name evidence="2" type="ORF">HHK36_006813</name>
</gene>
<dbReference type="PANTHER" id="PTHR33148">
    <property type="entry name" value="PLASTID MOVEMENT IMPAIRED PROTEIN-RELATED"/>
    <property type="match status" value="1"/>
</dbReference>
<keyword evidence="1" id="KW-0175">Coiled coil</keyword>
<dbReference type="Proteomes" id="UP000655225">
    <property type="component" value="Unassembled WGS sequence"/>
</dbReference>
<dbReference type="OMA" id="NEGEICL"/>
<evidence type="ECO:0000313" key="2">
    <source>
        <dbReference type="EMBL" id="KAF8407678.1"/>
    </source>
</evidence>
<sequence length="227" mass="25230">MGNSMGGRTAKVMKIDGETFKLKTPVQVGEVVKDYPGHVLIESEAVRHLGVRAKPLEPHKELKPKRLYFLVELPKHPVEKAPRKVRSGIHMSTATDRLESLMLSRRSVSDLSTMKPRSLMVEESEEGSKAGAVRVKMRLPKAQVAKLVEESKDEAEAAEKIMELYIANMNGDMDGIARKGNGGLLLNQQTDRKPCLGRTRESFKTREKRVGFLPINEGEICLAVASQ</sequence>
<feature type="coiled-coil region" evidence="1">
    <location>
        <begin position="141"/>
        <end position="168"/>
    </location>
</feature>
<dbReference type="OrthoDB" id="676555at2759"/>
<name>A0A834ZM74_TETSI</name>
<reference evidence="2 3" key="1">
    <citation type="submission" date="2020-04" db="EMBL/GenBank/DDBJ databases">
        <title>Plant Genome Project.</title>
        <authorList>
            <person name="Zhang R.-G."/>
        </authorList>
    </citation>
    <scope>NUCLEOTIDE SEQUENCE [LARGE SCALE GENOMIC DNA]</scope>
    <source>
        <strain evidence="2">YNK0</strain>
        <tissue evidence="2">Leaf</tissue>
    </source>
</reference>
<evidence type="ECO:0000256" key="1">
    <source>
        <dbReference type="SAM" id="Coils"/>
    </source>
</evidence>
<comment type="caution">
    <text evidence="2">The sequence shown here is derived from an EMBL/GenBank/DDBJ whole genome shotgun (WGS) entry which is preliminary data.</text>
</comment>
<accession>A0A834ZM74</accession>